<accession>A0A5J6Z830</accession>
<sequence length="380" mass="39293" precursor="true">MNHLSKFSLFIVCVVSVVALSATGVPTNHASSQTEEYWKVSPGKDDRSLDQWNLSRKSGIAIDDYEIDSLGAGIVVAVVDTGVNPHREFTDRMLPGYDFVSDPVISGGGDGRDPDVSDPGSSVEDPSCRDGKGAVAPASWHGTYVYGIIAAENDGAGISGVSPSAKILPVRASGNCREDNPDVADGIIWASGGQVTNVPSNKHVADVIVVSLSESSKCDEWLGSAINFAESNGSSVVLSAGNKGVDAKLSNPTNCGHGISVGASDKNGDMAYYSNWGENVDVWAPGGDVRTRVQDGIPSSIDLSSGTWEGRDGYGYYQGSSPAAPHVAGVIAGMKGSGFDGANDEIQEILLGCSRSIAPEGSARAVPILNAACAINTVKT</sequence>
<evidence type="ECO:0000259" key="8">
    <source>
        <dbReference type="Pfam" id="PF00082"/>
    </source>
</evidence>
<evidence type="ECO:0000256" key="4">
    <source>
        <dbReference type="ARBA" id="ARBA00022825"/>
    </source>
</evidence>
<evidence type="ECO:0000256" key="3">
    <source>
        <dbReference type="ARBA" id="ARBA00022801"/>
    </source>
</evidence>
<keyword evidence="2 5" id="KW-0645">Protease</keyword>
<dbReference type="InterPro" id="IPR036852">
    <property type="entry name" value="Peptidase_S8/S53_dom_sf"/>
</dbReference>
<keyword evidence="10" id="KW-1185">Reference proteome</keyword>
<evidence type="ECO:0000256" key="2">
    <source>
        <dbReference type="ARBA" id="ARBA00022670"/>
    </source>
</evidence>
<dbReference type="PANTHER" id="PTHR43806:SF11">
    <property type="entry name" value="CEREVISIN-RELATED"/>
    <property type="match status" value="1"/>
</dbReference>
<dbReference type="GO" id="GO:0004252">
    <property type="term" value="F:serine-type endopeptidase activity"/>
    <property type="evidence" value="ECO:0007669"/>
    <property type="project" value="UniProtKB-UniRule"/>
</dbReference>
<gene>
    <name evidence="9" type="primary">bprV</name>
    <name evidence="9" type="ORF">CUROG_05940</name>
</gene>
<dbReference type="PROSITE" id="PS51892">
    <property type="entry name" value="SUBTILASE"/>
    <property type="match status" value="1"/>
</dbReference>
<keyword evidence="3 5" id="KW-0378">Hydrolase</keyword>
<evidence type="ECO:0000313" key="9">
    <source>
        <dbReference type="EMBL" id="QFQ02551.1"/>
    </source>
</evidence>
<comment type="similarity">
    <text evidence="1 5">Belongs to the peptidase S8 family.</text>
</comment>
<feature type="region of interest" description="Disordered" evidence="6">
    <location>
        <begin position="104"/>
        <end position="134"/>
    </location>
</feature>
<keyword evidence="4 5" id="KW-0720">Serine protease</keyword>
<dbReference type="InterPro" id="IPR050131">
    <property type="entry name" value="Peptidase_S8_subtilisin-like"/>
</dbReference>
<dbReference type="EC" id="3.4.21.-" evidence="9"/>
<dbReference type="PROSITE" id="PS00136">
    <property type="entry name" value="SUBTILASE_ASP"/>
    <property type="match status" value="1"/>
</dbReference>
<evidence type="ECO:0000256" key="1">
    <source>
        <dbReference type="ARBA" id="ARBA00011073"/>
    </source>
</evidence>
<feature type="active site" description="Charge relay system" evidence="5">
    <location>
        <position position="80"/>
    </location>
</feature>
<evidence type="ECO:0000313" key="10">
    <source>
        <dbReference type="Proteomes" id="UP000326711"/>
    </source>
</evidence>
<dbReference type="InterPro" id="IPR023827">
    <property type="entry name" value="Peptidase_S8_Asp-AS"/>
</dbReference>
<feature type="chain" id="PRO_5023841876" evidence="7">
    <location>
        <begin position="31"/>
        <end position="380"/>
    </location>
</feature>
<name>A0A5J6Z830_9CORY</name>
<feature type="active site" description="Charge relay system" evidence="5">
    <location>
        <position position="141"/>
    </location>
</feature>
<dbReference type="PANTHER" id="PTHR43806">
    <property type="entry name" value="PEPTIDASE S8"/>
    <property type="match status" value="1"/>
</dbReference>
<feature type="active site" description="Charge relay system" evidence="5">
    <location>
        <position position="321"/>
    </location>
</feature>
<dbReference type="Pfam" id="PF00082">
    <property type="entry name" value="Peptidase_S8"/>
    <property type="match status" value="1"/>
</dbReference>
<evidence type="ECO:0000256" key="6">
    <source>
        <dbReference type="SAM" id="MobiDB-lite"/>
    </source>
</evidence>
<dbReference type="SUPFAM" id="SSF52743">
    <property type="entry name" value="Subtilisin-like"/>
    <property type="match status" value="1"/>
</dbReference>
<evidence type="ECO:0000256" key="7">
    <source>
        <dbReference type="SAM" id="SignalP"/>
    </source>
</evidence>
<dbReference type="Gene3D" id="3.40.50.200">
    <property type="entry name" value="Peptidase S8/S53 domain"/>
    <property type="match status" value="1"/>
</dbReference>
<dbReference type="InterPro" id="IPR000209">
    <property type="entry name" value="Peptidase_S8/S53_dom"/>
</dbReference>
<dbReference type="Proteomes" id="UP000326711">
    <property type="component" value="Chromosome"/>
</dbReference>
<dbReference type="OrthoDB" id="9795680at2"/>
<evidence type="ECO:0000256" key="5">
    <source>
        <dbReference type="PROSITE-ProRule" id="PRU01240"/>
    </source>
</evidence>
<organism evidence="9 10">
    <name type="scientific">Corynebacterium urogenitale</name>
    <dbReference type="NCBI Taxonomy" id="2487892"/>
    <lineage>
        <taxon>Bacteria</taxon>
        <taxon>Bacillati</taxon>
        <taxon>Actinomycetota</taxon>
        <taxon>Actinomycetes</taxon>
        <taxon>Mycobacteriales</taxon>
        <taxon>Corynebacteriaceae</taxon>
        <taxon>Corynebacterium</taxon>
    </lineage>
</organism>
<proteinExistence type="inferred from homology"/>
<dbReference type="EMBL" id="CP045032">
    <property type="protein sequence ID" value="QFQ02551.1"/>
    <property type="molecule type" value="Genomic_DNA"/>
</dbReference>
<dbReference type="GO" id="GO:0006508">
    <property type="term" value="P:proteolysis"/>
    <property type="evidence" value="ECO:0007669"/>
    <property type="project" value="UniProtKB-KW"/>
</dbReference>
<dbReference type="PRINTS" id="PR00723">
    <property type="entry name" value="SUBTILISIN"/>
</dbReference>
<reference evidence="10" key="1">
    <citation type="submission" date="2019-10" db="EMBL/GenBank/DDBJ databases">
        <title>Complete genome sequence of Corynebacterium urogenitalis DSM 108747, isolated from the genital tract of a cow.</title>
        <authorList>
            <person name="Ruckert C."/>
            <person name="Ballas P."/>
            <person name="Wagener K."/>
            <person name="Drillich M."/>
            <person name="Kaempfer P."/>
            <person name="Busse H.-J."/>
            <person name="Ehling-Schulz M."/>
        </authorList>
    </citation>
    <scope>NUCLEOTIDE SEQUENCE [LARGE SCALE GENOMIC DNA]</scope>
    <source>
        <strain evidence="10">LMM 1652</strain>
    </source>
</reference>
<dbReference type="AlphaFoldDB" id="A0A5J6Z830"/>
<protein>
    <submittedName>
        <fullName evidence="9">Extracellular basic protease</fullName>
        <ecNumber evidence="9">3.4.21.-</ecNumber>
    </submittedName>
</protein>
<keyword evidence="7" id="KW-0732">Signal</keyword>
<feature type="domain" description="Peptidase S8/S53" evidence="8">
    <location>
        <begin position="71"/>
        <end position="350"/>
    </location>
</feature>
<feature type="signal peptide" evidence="7">
    <location>
        <begin position="1"/>
        <end position="30"/>
    </location>
</feature>
<dbReference type="InterPro" id="IPR015500">
    <property type="entry name" value="Peptidase_S8_subtilisin-rel"/>
</dbReference>
<dbReference type="KEGG" id="cuo:CUROG_05940"/>